<keyword evidence="1" id="KW-0732">Signal</keyword>
<dbReference type="InterPro" id="IPR036366">
    <property type="entry name" value="PGBDSf"/>
</dbReference>
<dbReference type="PANTHER" id="PTHR43019">
    <property type="entry name" value="SERINE ENDOPROTEASE DEGS"/>
    <property type="match status" value="1"/>
</dbReference>
<reference evidence="3 4" key="1">
    <citation type="submission" date="2017-04" db="EMBL/GenBank/DDBJ databases">
        <authorList>
            <person name="Afonso C.L."/>
            <person name="Miller P.J."/>
            <person name="Scott M.A."/>
            <person name="Spackman E."/>
            <person name="Goraichik I."/>
            <person name="Dimitrov K.M."/>
            <person name="Suarez D.L."/>
            <person name="Swayne D.E."/>
        </authorList>
    </citation>
    <scope>NUCLEOTIDE SEQUENCE [LARGE SCALE GENOMIC DNA]</scope>
    <source>
        <strain evidence="3 4">CGMCC 1.10972</strain>
    </source>
</reference>
<accession>A0A1W2CZ72</accession>
<dbReference type="Pfam" id="PF01471">
    <property type="entry name" value="PG_binding_1"/>
    <property type="match status" value="1"/>
</dbReference>
<dbReference type="PANTHER" id="PTHR43019:SF23">
    <property type="entry name" value="PROTEASE DO-LIKE 5, CHLOROPLASTIC"/>
    <property type="match status" value="1"/>
</dbReference>
<feature type="chain" id="PRO_5012935733" evidence="1">
    <location>
        <begin position="29"/>
        <end position="514"/>
    </location>
</feature>
<evidence type="ECO:0000313" key="4">
    <source>
        <dbReference type="Proteomes" id="UP000192656"/>
    </source>
</evidence>
<dbReference type="InterPro" id="IPR009003">
    <property type="entry name" value="Peptidase_S1_PA"/>
</dbReference>
<feature type="domain" description="Peptidoglycan binding-like" evidence="2">
    <location>
        <begin position="47"/>
        <end position="96"/>
    </location>
</feature>
<dbReference type="SUPFAM" id="SSF47090">
    <property type="entry name" value="PGBD-like"/>
    <property type="match status" value="1"/>
</dbReference>
<dbReference type="GO" id="GO:0004252">
    <property type="term" value="F:serine-type endopeptidase activity"/>
    <property type="evidence" value="ECO:0007669"/>
    <property type="project" value="InterPro"/>
</dbReference>
<dbReference type="InterPro" id="IPR001940">
    <property type="entry name" value="Peptidase_S1C"/>
</dbReference>
<dbReference type="Gene3D" id="2.40.10.10">
    <property type="entry name" value="Trypsin-like serine proteases"/>
    <property type="match status" value="2"/>
</dbReference>
<dbReference type="InterPro" id="IPR043504">
    <property type="entry name" value="Peptidase_S1_PA_chymotrypsin"/>
</dbReference>
<dbReference type="Proteomes" id="UP000192656">
    <property type="component" value="Unassembled WGS sequence"/>
</dbReference>
<feature type="signal peptide" evidence="1">
    <location>
        <begin position="1"/>
        <end position="28"/>
    </location>
</feature>
<dbReference type="Gene3D" id="1.10.101.10">
    <property type="entry name" value="PGBD-like superfamily/PGBD"/>
    <property type="match status" value="1"/>
</dbReference>
<proteinExistence type="predicted"/>
<name>A0A1W2CZ72_9HYPH</name>
<dbReference type="RefSeq" id="WP_084410793.1">
    <property type="nucleotide sequence ID" value="NZ_FWXR01000012.1"/>
</dbReference>
<dbReference type="EMBL" id="FWXR01000012">
    <property type="protein sequence ID" value="SMC90577.1"/>
    <property type="molecule type" value="Genomic_DNA"/>
</dbReference>
<keyword evidence="4" id="KW-1185">Reference proteome</keyword>
<evidence type="ECO:0000259" key="2">
    <source>
        <dbReference type="Pfam" id="PF01471"/>
    </source>
</evidence>
<organism evidence="3 4">
    <name type="scientific">Fulvimarina manganoxydans</name>
    <dbReference type="NCBI Taxonomy" id="937218"/>
    <lineage>
        <taxon>Bacteria</taxon>
        <taxon>Pseudomonadati</taxon>
        <taxon>Pseudomonadota</taxon>
        <taxon>Alphaproteobacteria</taxon>
        <taxon>Hyphomicrobiales</taxon>
        <taxon>Aurantimonadaceae</taxon>
        <taxon>Fulvimarina</taxon>
    </lineage>
</organism>
<protein>
    <submittedName>
        <fullName evidence="3">Putative peptidoglycan binding domain-containing protein</fullName>
    </submittedName>
</protein>
<dbReference type="Pfam" id="PF13365">
    <property type="entry name" value="Trypsin_2"/>
    <property type="match status" value="1"/>
</dbReference>
<sequence>MRRAARTMMAVLGLAMLPAVLPVPAAHAMGLAEAYNSQTDKDFRQGLQIRLAWTGDYDGAFDGVIGPRSLRAIRDFQARHGMEPDGVITDGMLRRLVDKSDAIQNSLGVSLVDDAATGARILVPFGRVIDSGRTDVGNLWRAEDGRVEMETVRIADTGQTLRGLFDVLKVETDTRSVSGAEFAGTWFRVEGKESGRSYVMRFAASGSDSHDLRGFSVSYDPAVGQEMRPYVAVASELFEPFAGDARAPLLASRDDKPFTTMMARQRNLDAPSDRRFAMAYADPSQPNYFAIPPMGESAIEKDPSDVAFDMAGSGFAVSKDGWVLTNAHVVKACRSVLVSGHGRAVEKVVDEANDLALVKVSGRFENPLRVSVTKPRLGEDILALGFPLRSILADSLNVTRGNVSSLLGLMNDPRYLQISAPVQPGNSGGPLVDLAGRVVGVVTAKLNAVAIADATGDIPQSINFAIRPDTVTTFLDKNGVDYLTANPKAELVSVPDATAMVKDSVLPVLCLDDE</sequence>
<dbReference type="GO" id="GO:0006508">
    <property type="term" value="P:proteolysis"/>
    <property type="evidence" value="ECO:0007669"/>
    <property type="project" value="InterPro"/>
</dbReference>
<dbReference type="InterPro" id="IPR002477">
    <property type="entry name" value="Peptidoglycan-bd-like"/>
</dbReference>
<dbReference type="AlphaFoldDB" id="A0A1W2CZ72"/>
<evidence type="ECO:0000256" key="1">
    <source>
        <dbReference type="SAM" id="SignalP"/>
    </source>
</evidence>
<dbReference type="SUPFAM" id="SSF50494">
    <property type="entry name" value="Trypsin-like serine proteases"/>
    <property type="match status" value="1"/>
</dbReference>
<dbReference type="OrthoDB" id="1522627at2"/>
<dbReference type="PRINTS" id="PR00834">
    <property type="entry name" value="PROTEASES2C"/>
</dbReference>
<evidence type="ECO:0000313" key="3">
    <source>
        <dbReference type="EMBL" id="SMC90577.1"/>
    </source>
</evidence>
<dbReference type="STRING" id="937218.SAMN06297251_1124"/>
<dbReference type="InterPro" id="IPR036365">
    <property type="entry name" value="PGBD-like_sf"/>
</dbReference>
<gene>
    <name evidence="3" type="ORF">SAMN06297251_1124</name>
</gene>